<sequence>MKQEPGIALQVIRQGGEVVVILLVALGLQMLWGAHWLTGHAFCLAVVAVALAKTVFFFVENLQQILLAVQDNVPYHRVLGLMGVNMAQITLSYALDFWCLETAEAESFSAINAAWSQGEQLFEFFFFSVLNFSFFGFGDVTPQTIPAKLVTMMEVVLAFFTVIFLLSDFVSLKDSLRIRGRDEK</sequence>
<dbReference type="EMBL" id="JACHIG010000003">
    <property type="protein sequence ID" value="MBB5032293.1"/>
    <property type="molecule type" value="Genomic_DNA"/>
</dbReference>
<accession>A0A7W7Y9V7</accession>
<keyword evidence="1" id="KW-0472">Membrane</keyword>
<gene>
    <name evidence="3" type="ORF">HNQ65_001870</name>
</gene>
<name>A0A7W7Y9V7_9BACT</name>
<keyword evidence="1" id="KW-0812">Transmembrane</keyword>
<protein>
    <recommendedName>
        <fullName evidence="2">Potassium channel domain-containing protein</fullName>
    </recommendedName>
</protein>
<reference evidence="3 4" key="1">
    <citation type="submission" date="2020-08" db="EMBL/GenBank/DDBJ databases">
        <title>Genomic Encyclopedia of Type Strains, Phase IV (KMG-IV): sequencing the most valuable type-strain genomes for metagenomic binning, comparative biology and taxonomic classification.</title>
        <authorList>
            <person name="Goeker M."/>
        </authorList>
    </citation>
    <scope>NUCLEOTIDE SEQUENCE [LARGE SCALE GENOMIC DNA]</scope>
    <source>
        <strain evidence="3 4">DSM 12252</strain>
    </source>
</reference>
<keyword evidence="1" id="KW-1133">Transmembrane helix</keyword>
<keyword evidence="4" id="KW-1185">Reference proteome</keyword>
<dbReference type="Proteomes" id="UP000590740">
    <property type="component" value="Unassembled WGS sequence"/>
</dbReference>
<feature type="transmembrane region" description="Helical" evidence="1">
    <location>
        <begin position="150"/>
        <end position="172"/>
    </location>
</feature>
<evidence type="ECO:0000259" key="2">
    <source>
        <dbReference type="Pfam" id="PF07885"/>
    </source>
</evidence>
<feature type="transmembrane region" description="Helical" evidence="1">
    <location>
        <begin position="12"/>
        <end position="34"/>
    </location>
</feature>
<comment type="caution">
    <text evidence="3">The sequence shown here is derived from an EMBL/GenBank/DDBJ whole genome shotgun (WGS) entry which is preliminary data.</text>
</comment>
<feature type="transmembrane region" description="Helical" evidence="1">
    <location>
        <begin position="121"/>
        <end position="138"/>
    </location>
</feature>
<dbReference type="Pfam" id="PF07885">
    <property type="entry name" value="Ion_trans_2"/>
    <property type="match status" value="1"/>
</dbReference>
<dbReference type="SUPFAM" id="SSF81324">
    <property type="entry name" value="Voltage-gated potassium channels"/>
    <property type="match status" value="1"/>
</dbReference>
<evidence type="ECO:0000313" key="3">
    <source>
        <dbReference type="EMBL" id="MBB5032293.1"/>
    </source>
</evidence>
<proteinExistence type="predicted"/>
<dbReference type="RefSeq" id="WP_184339225.1">
    <property type="nucleotide sequence ID" value="NZ_JACHIG010000003.1"/>
</dbReference>
<dbReference type="InterPro" id="IPR013099">
    <property type="entry name" value="K_chnl_dom"/>
</dbReference>
<organism evidence="3 4">
    <name type="scientific">Prosthecobacter vanneervenii</name>
    <dbReference type="NCBI Taxonomy" id="48466"/>
    <lineage>
        <taxon>Bacteria</taxon>
        <taxon>Pseudomonadati</taxon>
        <taxon>Verrucomicrobiota</taxon>
        <taxon>Verrucomicrobiia</taxon>
        <taxon>Verrucomicrobiales</taxon>
        <taxon>Verrucomicrobiaceae</taxon>
        <taxon>Prosthecobacter</taxon>
    </lineage>
</organism>
<evidence type="ECO:0000256" key="1">
    <source>
        <dbReference type="SAM" id="Phobius"/>
    </source>
</evidence>
<feature type="domain" description="Potassium channel" evidence="2">
    <location>
        <begin position="112"/>
        <end position="171"/>
    </location>
</feature>
<feature type="transmembrane region" description="Helical" evidence="1">
    <location>
        <begin position="41"/>
        <end position="59"/>
    </location>
</feature>
<dbReference type="AlphaFoldDB" id="A0A7W7Y9V7"/>
<evidence type="ECO:0000313" key="4">
    <source>
        <dbReference type="Proteomes" id="UP000590740"/>
    </source>
</evidence>
<dbReference type="Gene3D" id="1.10.287.70">
    <property type="match status" value="1"/>
</dbReference>